<protein>
    <submittedName>
        <fullName evidence="1">Uncharacterized protein</fullName>
    </submittedName>
</protein>
<organism evidence="1 2">
    <name type="scientific">Trifolium pratense</name>
    <name type="common">Red clover</name>
    <dbReference type="NCBI Taxonomy" id="57577"/>
    <lineage>
        <taxon>Eukaryota</taxon>
        <taxon>Viridiplantae</taxon>
        <taxon>Streptophyta</taxon>
        <taxon>Embryophyta</taxon>
        <taxon>Tracheophyta</taxon>
        <taxon>Spermatophyta</taxon>
        <taxon>Magnoliopsida</taxon>
        <taxon>eudicotyledons</taxon>
        <taxon>Gunneridae</taxon>
        <taxon>Pentapetalae</taxon>
        <taxon>rosids</taxon>
        <taxon>fabids</taxon>
        <taxon>Fabales</taxon>
        <taxon>Fabaceae</taxon>
        <taxon>Papilionoideae</taxon>
        <taxon>50 kb inversion clade</taxon>
        <taxon>NPAAA clade</taxon>
        <taxon>Hologalegina</taxon>
        <taxon>IRL clade</taxon>
        <taxon>Trifolieae</taxon>
        <taxon>Trifolium</taxon>
    </lineage>
</organism>
<comment type="caution">
    <text evidence="1">The sequence shown here is derived from an EMBL/GenBank/DDBJ whole genome shotgun (WGS) entry which is preliminary data.</text>
</comment>
<evidence type="ECO:0000313" key="2">
    <source>
        <dbReference type="Proteomes" id="UP001177021"/>
    </source>
</evidence>
<dbReference type="Proteomes" id="UP001177021">
    <property type="component" value="Unassembled WGS sequence"/>
</dbReference>
<dbReference type="EMBL" id="CASHSV030000217">
    <property type="protein sequence ID" value="CAJ2656665.1"/>
    <property type="molecule type" value="Genomic_DNA"/>
</dbReference>
<accession>A0ACB0KL32</accession>
<proteinExistence type="predicted"/>
<gene>
    <name evidence="1" type="ORF">MILVUS5_LOCUS23352</name>
</gene>
<evidence type="ECO:0000313" key="1">
    <source>
        <dbReference type="EMBL" id="CAJ2656665.1"/>
    </source>
</evidence>
<keyword evidence="2" id="KW-1185">Reference proteome</keyword>
<sequence>MSLLDRFLLSEEWCLSWPNCKQVAKLRGLSDHCPLVLSANEEDWGPRPSRMLKCWKDIPGYNAFVREKWNSFQVDGWGSYVLKEKLKMIKVALRDWHLAHAQNIPSRVDSLKFRLSALDEKGEEDDLSEAELTELHGVSYDIHSLSKLHASISWQQSWSLWLKEGDANSMYFHSILASRRRRNAISVIQVYGVTLEGVIPIRQAVFSHFESHFKASNVERPGVEDLQFKQLNQVEVGVNGSPTDEFPLRRGLRQGDPLSPFLFLLAVEGLNVLMEAMVARNLFTGYSIGGQESIRVSHLQFADDTLLLRVKSWANVRALQAVLVLFETMSGLKVNFNKILLVGVNIPDSWLGEAASVLCCKVGKIPFLYLGLQIGGDPRRLVFWESVLSRIKNRLSGWKSRFLSFGGRLVLLKSVLTSLPVYALSFFKVPSGIISSIGLVGKTFVCVRSMEVWGLDSCVSSTWRCWVSGVGGCWWTERACGLEFWQLEMFALGWGADGEAWVWRRRLRAWEEELLRECQFLLLDISLQDQTLDRWQWRPDPDAGYTVDGGYQILTHQSYVALHDAENLIWHPQVPLKVSIFAWRLLRDRLPTGANLVTRGVLSSTVDSCVFGCGVAESAHHLFLSCSIVGSLWDLGRAWVGISPMDFTPLRDHFVQFTASAGVSRARRSFLQLFWLVCVWVIWTERNHRLFKGSTDTPHLLLDKIKLFSFRWLKSTSITLASNYHS</sequence>
<name>A0ACB0KL32_TRIPR</name>
<reference evidence="1" key="1">
    <citation type="submission" date="2023-10" db="EMBL/GenBank/DDBJ databases">
        <authorList>
            <person name="Rodriguez Cubillos JULIANA M."/>
            <person name="De Vega J."/>
        </authorList>
    </citation>
    <scope>NUCLEOTIDE SEQUENCE</scope>
</reference>